<feature type="compositionally biased region" description="Basic and acidic residues" evidence="1">
    <location>
        <begin position="298"/>
        <end position="317"/>
    </location>
</feature>
<dbReference type="EMBL" id="CABDUW010001429">
    <property type="protein sequence ID" value="VTJ81457.1"/>
    <property type="molecule type" value="Genomic_DNA"/>
</dbReference>
<dbReference type="Proteomes" id="UP000335636">
    <property type="component" value="Unassembled WGS sequence"/>
</dbReference>
<organism evidence="2 3">
    <name type="scientific">Marmota monax</name>
    <name type="common">Woodchuck</name>
    <dbReference type="NCBI Taxonomy" id="9995"/>
    <lineage>
        <taxon>Eukaryota</taxon>
        <taxon>Metazoa</taxon>
        <taxon>Chordata</taxon>
        <taxon>Craniata</taxon>
        <taxon>Vertebrata</taxon>
        <taxon>Euteleostomi</taxon>
        <taxon>Mammalia</taxon>
        <taxon>Eutheria</taxon>
        <taxon>Euarchontoglires</taxon>
        <taxon>Glires</taxon>
        <taxon>Rodentia</taxon>
        <taxon>Sciuromorpha</taxon>
        <taxon>Sciuridae</taxon>
        <taxon>Xerinae</taxon>
        <taxon>Marmotini</taxon>
        <taxon>Marmota</taxon>
    </lineage>
</organism>
<evidence type="ECO:0000256" key="1">
    <source>
        <dbReference type="SAM" id="MobiDB-lite"/>
    </source>
</evidence>
<evidence type="ECO:0000313" key="2">
    <source>
        <dbReference type="EMBL" id="VTJ81457.1"/>
    </source>
</evidence>
<name>A0A5E4CHV4_MARMO</name>
<keyword evidence="3" id="KW-1185">Reference proteome</keyword>
<proteinExistence type="predicted"/>
<gene>
    <name evidence="2" type="ORF">MONAX_5E021313</name>
</gene>
<comment type="caution">
    <text evidence="2">The sequence shown here is derived from an EMBL/GenBank/DDBJ whole genome shotgun (WGS) entry which is preliminary data.</text>
</comment>
<feature type="region of interest" description="Disordered" evidence="1">
    <location>
        <begin position="269"/>
        <end position="324"/>
    </location>
</feature>
<evidence type="ECO:0000313" key="3">
    <source>
        <dbReference type="Proteomes" id="UP000335636"/>
    </source>
</evidence>
<dbReference type="AlphaFoldDB" id="A0A5E4CHV4"/>
<feature type="region of interest" description="Disordered" evidence="1">
    <location>
        <begin position="1"/>
        <end position="48"/>
    </location>
</feature>
<protein>
    <submittedName>
        <fullName evidence="2">Uncharacterized protein</fullName>
    </submittedName>
</protein>
<sequence>MEERQWSPETQARGAPSPPVEVGCNRTGTRAEASETAQGARRNPRLKGGGRFCVRGVGSFLPQPSLKGPCWPSLHPLTRRAGGLSRTGGRSLCLWLFRPPRACPPLPPPSHKTLSPASGHTAGPLRPLDSFLPWGSVQLFRPLAAGWGLCPPRGHRAGDLQEPPTCFSYLVAPLLASQASARQAALPPRPDATLRPTQSSLTCCKATSLTPGYPRFLPAGLVHCGLRGTMAELAEDRGWTCGGPPPHPGTHHWTGPFFSTCLWPPSRIGLRPSPDIQRGKGPQRPGHSTPAPSSPESLHSHGDALHTFPRDRPDHDSGPGPPLE</sequence>
<accession>A0A5E4CHV4</accession>
<reference evidence="2" key="1">
    <citation type="submission" date="2019-04" db="EMBL/GenBank/DDBJ databases">
        <authorList>
            <person name="Alioto T."/>
            <person name="Alioto T."/>
        </authorList>
    </citation>
    <scope>NUCLEOTIDE SEQUENCE [LARGE SCALE GENOMIC DNA]</scope>
</reference>